<dbReference type="EMBL" id="MU003492">
    <property type="protein sequence ID" value="KAF2478224.1"/>
    <property type="molecule type" value="Genomic_DNA"/>
</dbReference>
<gene>
    <name evidence="1" type="ORF">BDR25DRAFT_348477</name>
</gene>
<accession>A0ACB6RG30</accession>
<name>A0ACB6RG30_9PLEO</name>
<comment type="caution">
    <text evidence="1">The sequence shown here is derived from an EMBL/GenBank/DDBJ whole genome shotgun (WGS) entry which is preliminary data.</text>
</comment>
<sequence length="603" mass="68631">MYRPEQGTDVFSQIKRPAFPGARLAIFVAARPVWFLAPLFRRVLHLALLLLVPGYGSIQRPDHFDRLKIGFRFRSYDPWMETLPNKFRGPRITSGVHRVAVGLFLVASPYTSLYHTFNEMKSPLDEGQVNGRHVSELWQSEDNVKMEKWKSLREMYNCLKLSQAHSKGILDDYMLSSALFEQYSIRMAMLELTHHLQYKSQPLPRFLNERTLNEPPLLALSCLMHPDMTNLKLEKHQHDIANSLRLILVECHLSVAVSGAHFFDSRTEYVFRDMIRKSISILKKLPPVRNLRADGIVNDAVGFGLATLRHIQFFMIMCALSQPLFLPAGQSYHLMQVDPKPPHYGIPIMGSQTCVFGNHALEKQALSGPWKPIARALFLSCRNQRWETNHSGKNKLVDFRRAYGEVSSTKLLTLDLYPHTNERQTSDLVHGCQGAEKVNMCTMVAMLGRLQQKSSGVSEYFDYRALDISRDYLTTLVAGLESVDKETVAVDEKVAPTVAWNSICTPRVWCVREAIYHRSSFMKDREIHSSCEGNAPSTPAHQIKPIDASWHGGFIYNSTYEETDCFPYAPMAGSDLKFKIPPLISTVGIEASNFEETHSLFPH</sequence>
<proteinExistence type="predicted"/>
<evidence type="ECO:0000313" key="2">
    <source>
        <dbReference type="Proteomes" id="UP000799755"/>
    </source>
</evidence>
<reference evidence="1" key="1">
    <citation type="journal article" date="2020" name="Stud. Mycol.">
        <title>101 Dothideomycetes genomes: a test case for predicting lifestyles and emergence of pathogens.</title>
        <authorList>
            <person name="Haridas S."/>
            <person name="Albert R."/>
            <person name="Binder M."/>
            <person name="Bloem J."/>
            <person name="Labutti K."/>
            <person name="Salamov A."/>
            <person name="Andreopoulos B."/>
            <person name="Baker S."/>
            <person name="Barry K."/>
            <person name="Bills G."/>
            <person name="Bluhm B."/>
            <person name="Cannon C."/>
            <person name="Castanera R."/>
            <person name="Culley D."/>
            <person name="Daum C."/>
            <person name="Ezra D."/>
            <person name="Gonzalez J."/>
            <person name="Henrissat B."/>
            <person name="Kuo A."/>
            <person name="Liang C."/>
            <person name="Lipzen A."/>
            <person name="Lutzoni F."/>
            <person name="Magnuson J."/>
            <person name="Mondo S."/>
            <person name="Nolan M."/>
            <person name="Ohm R."/>
            <person name="Pangilinan J."/>
            <person name="Park H.-J."/>
            <person name="Ramirez L."/>
            <person name="Alfaro M."/>
            <person name="Sun H."/>
            <person name="Tritt A."/>
            <person name="Yoshinaga Y."/>
            <person name="Zwiers L.-H."/>
            <person name="Turgeon B."/>
            <person name="Goodwin S."/>
            <person name="Spatafora J."/>
            <person name="Crous P."/>
            <person name="Grigoriev I."/>
        </authorList>
    </citation>
    <scope>NUCLEOTIDE SEQUENCE</scope>
    <source>
        <strain evidence="1">ATCC 200398</strain>
    </source>
</reference>
<dbReference type="Proteomes" id="UP000799755">
    <property type="component" value="Unassembled WGS sequence"/>
</dbReference>
<evidence type="ECO:0000313" key="1">
    <source>
        <dbReference type="EMBL" id="KAF2478224.1"/>
    </source>
</evidence>
<keyword evidence="2" id="KW-1185">Reference proteome</keyword>
<protein>
    <submittedName>
        <fullName evidence="1">Uncharacterized protein</fullName>
    </submittedName>
</protein>
<organism evidence="1 2">
    <name type="scientific">Lindgomyces ingoldianus</name>
    <dbReference type="NCBI Taxonomy" id="673940"/>
    <lineage>
        <taxon>Eukaryota</taxon>
        <taxon>Fungi</taxon>
        <taxon>Dikarya</taxon>
        <taxon>Ascomycota</taxon>
        <taxon>Pezizomycotina</taxon>
        <taxon>Dothideomycetes</taxon>
        <taxon>Pleosporomycetidae</taxon>
        <taxon>Pleosporales</taxon>
        <taxon>Lindgomycetaceae</taxon>
        <taxon>Lindgomyces</taxon>
    </lineage>
</organism>